<dbReference type="SUPFAM" id="SSF53756">
    <property type="entry name" value="UDP-Glycosyltransferase/glycogen phosphorylase"/>
    <property type="match status" value="1"/>
</dbReference>
<dbReference type="PANTHER" id="PTHR48043">
    <property type="entry name" value="EG:EG0003.4 PROTEIN-RELATED"/>
    <property type="match status" value="1"/>
</dbReference>
<evidence type="ECO:0000256" key="3">
    <source>
        <dbReference type="ARBA" id="ARBA00022679"/>
    </source>
</evidence>
<accession>A0A7R9KYP7</accession>
<evidence type="ECO:0000256" key="1">
    <source>
        <dbReference type="ARBA" id="ARBA00009995"/>
    </source>
</evidence>
<dbReference type="Pfam" id="PF00201">
    <property type="entry name" value="UDPGT"/>
    <property type="match status" value="1"/>
</dbReference>
<dbReference type="Gene3D" id="3.40.50.2000">
    <property type="entry name" value="Glycogen Phosphorylase B"/>
    <property type="match status" value="2"/>
</dbReference>
<reference evidence="4" key="1">
    <citation type="submission" date="2020-11" db="EMBL/GenBank/DDBJ databases">
        <authorList>
            <person name="Tran Van P."/>
        </authorList>
    </citation>
    <scope>NUCLEOTIDE SEQUENCE</scope>
</reference>
<proteinExistence type="inferred from homology"/>
<dbReference type="GO" id="GO:0008194">
    <property type="term" value="F:UDP-glycosyltransferase activity"/>
    <property type="evidence" value="ECO:0007669"/>
    <property type="project" value="InterPro"/>
</dbReference>
<name>A0A7R9KYP7_9ACAR</name>
<keyword evidence="5" id="KW-1185">Reference proteome</keyword>
<dbReference type="OrthoDB" id="5835829at2759"/>
<organism evidence="4">
    <name type="scientific">Medioppia subpectinata</name>
    <dbReference type="NCBI Taxonomy" id="1979941"/>
    <lineage>
        <taxon>Eukaryota</taxon>
        <taxon>Metazoa</taxon>
        <taxon>Ecdysozoa</taxon>
        <taxon>Arthropoda</taxon>
        <taxon>Chelicerata</taxon>
        <taxon>Arachnida</taxon>
        <taxon>Acari</taxon>
        <taxon>Acariformes</taxon>
        <taxon>Sarcoptiformes</taxon>
        <taxon>Oribatida</taxon>
        <taxon>Brachypylina</taxon>
        <taxon>Oppioidea</taxon>
        <taxon>Oppiidae</taxon>
        <taxon>Medioppia</taxon>
    </lineage>
</organism>
<evidence type="ECO:0000313" key="5">
    <source>
        <dbReference type="Proteomes" id="UP000759131"/>
    </source>
</evidence>
<dbReference type="PANTHER" id="PTHR48043:SF145">
    <property type="entry name" value="FI06409P-RELATED"/>
    <property type="match status" value="1"/>
</dbReference>
<comment type="similarity">
    <text evidence="1">Belongs to the UDP-glycosyltransferase family.</text>
</comment>
<gene>
    <name evidence="4" type="ORF">OSB1V03_LOCUS12318</name>
</gene>
<evidence type="ECO:0000256" key="2">
    <source>
        <dbReference type="ARBA" id="ARBA00022676"/>
    </source>
</evidence>
<dbReference type="AlphaFoldDB" id="A0A7R9KYP7"/>
<sequence length="406" mass="46155">MSNASQRKLTVLFAPTDGWGHINACQGMADGLRERDHRAIFAVAAKFAPKLHASGYEVELLTVTAEGQLPTPGADANQGENNFVARNLDVFKTSAINVVEMYVKLFADRLCSKLRDRDPLFREIIGRLRPDVIVVDTYISSPYIVYSGVPWVWLYSASPLMMFNDPRLPPAWLGLPTVGKASEWTEHRSQLEVAFKMCYQKVNEWYESEGFPPLKSTSYCNLHPISPYLNIYMTPEELDYKEVQPLAHNWHRVDGFVRTTHDTFEIPESLRDRPGKLVLLTMGSFGGQHLELMTRLTTILAKSEHRFIVAKGPIHDKYELPSNMWGKKTLPQTAVIPLVDLVLTHGGNNTVTETFYFGKPMLVLPLWADQYDNAQRLQETGLGLRLNPFHCTEEELFGSKNEINWR</sequence>
<evidence type="ECO:0008006" key="6">
    <source>
        <dbReference type="Google" id="ProtNLM"/>
    </source>
</evidence>
<dbReference type="EMBL" id="OC864747">
    <property type="protein sequence ID" value="CAD7631910.1"/>
    <property type="molecule type" value="Genomic_DNA"/>
</dbReference>
<dbReference type="InterPro" id="IPR050271">
    <property type="entry name" value="UDP-glycosyltransferase"/>
</dbReference>
<keyword evidence="2" id="KW-0328">Glycosyltransferase</keyword>
<dbReference type="EMBL" id="CAJPIZ010010172">
    <property type="protein sequence ID" value="CAG2112340.1"/>
    <property type="molecule type" value="Genomic_DNA"/>
</dbReference>
<evidence type="ECO:0000313" key="4">
    <source>
        <dbReference type="EMBL" id="CAD7631910.1"/>
    </source>
</evidence>
<protein>
    <recommendedName>
        <fullName evidence="6">UDP-glycosyltransferase</fullName>
    </recommendedName>
</protein>
<dbReference type="Proteomes" id="UP000759131">
    <property type="component" value="Unassembled WGS sequence"/>
</dbReference>
<keyword evidence="3" id="KW-0808">Transferase</keyword>
<dbReference type="InterPro" id="IPR002213">
    <property type="entry name" value="UDP_glucos_trans"/>
</dbReference>
<dbReference type="CDD" id="cd03784">
    <property type="entry name" value="GT1_Gtf-like"/>
    <property type="match status" value="1"/>
</dbReference>